<comment type="catalytic activity">
    <reaction evidence="11">
        <text>tRNA(Tyr) + L-tyrosine + ATP = L-tyrosyl-tRNA(Tyr) + AMP + diphosphate + H(+)</text>
        <dbReference type="Rhea" id="RHEA:10220"/>
        <dbReference type="Rhea" id="RHEA-COMP:9706"/>
        <dbReference type="Rhea" id="RHEA-COMP:9707"/>
        <dbReference type="ChEBI" id="CHEBI:15378"/>
        <dbReference type="ChEBI" id="CHEBI:30616"/>
        <dbReference type="ChEBI" id="CHEBI:33019"/>
        <dbReference type="ChEBI" id="CHEBI:58315"/>
        <dbReference type="ChEBI" id="CHEBI:78442"/>
        <dbReference type="ChEBI" id="CHEBI:78536"/>
        <dbReference type="ChEBI" id="CHEBI:456215"/>
        <dbReference type="EC" id="6.1.1.1"/>
    </reaction>
</comment>
<dbReference type="InterPro" id="IPR054608">
    <property type="entry name" value="SYY-like_C"/>
</dbReference>
<evidence type="ECO:0000313" key="13">
    <source>
        <dbReference type="EMBL" id="CAB4364450.1"/>
    </source>
</evidence>
<dbReference type="FunFam" id="3.40.50.620:FF:000008">
    <property type="entry name" value="Tyrosine--tRNA ligase"/>
    <property type="match status" value="1"/>
</dbReference>
<dbReference type="InterPro" id="IPR024088">
    <property type="entry name" value="Tyr-tRNA-ligase_bac-type"/>
</dbReference>
<dbReference type="EMBL" id="CAFBIY010000186">
    <property type="protein sequence ID" value="CAB4853008.1"/>
    <property type="molecule type" value="Genomic_DNA"/>
</dbReference>
<dbReference type="GO" id="GO:0003723">
    <property type="term" value="F:RNA binding"/>
    <property type="evidence" value="ECO:0007669"/>
    <property type="project" value="UniProtKB-KW"/>
</dbReference>
<dbReference type="PROSITE" id="PS00178">
    <property type="entry name" value="AA_TRNA_LIGASE_I"/>
    <property type="match status" value="1"/>
</dbReference>
<dbReference type="GO" id="GO:0006437">
    <property type="term" value="P:tyrosyl-tRNA aminoacylation"/>
    <property type="evidence" value="ECO:0007669"/>
    <property type="project" value="InterPro"/>
</dbReference>
<dbReference type="CDD" id="cd00805">
    <property type="entry name" value="TyrRS_core"/>
    <property type="match status" value="1"/>
</dbReference>
<keyword evidence="3" id="KW-0963">Cytoplasm</keyword>
<evidence type="ECO:0000256" key="1">
    <source>
        <dbReference type="ARBA" id="ARBA00004496"/>
    </source>
</evidence>
<keyword evidence="8" id="KW-0648">Protein biosynthesis</keyword>
<dbReference type="AlphaFoldDB" id="A0A6J7C862"/>
<dbReference type="InterPro" id="IPR024107">
    <property type="entry name" value="Tyr-tRNA-ligase_bac_1"/>
</dbReference>
<keyword evidence="7" id="KW-0694">RNA-binding</keyword>
<evidence type="ECO:0000256" key="3">
    <source>
        <dbReference type="ARBA" id="ARBA00022490"/>
    </source>
</evidence>
<dbReference type="GO" id="GO:0005829">
    <property type="term" value="C:cytosol"/>
    <property type="evidence" value="ECO:0007669"/>
    <property type="project" value="TreeGrafter"/>
</dbReference>
<dbReference type="Pfam" id="PF22421">
    <property type="entry name" value="SYY_C-terminal"/>
    <property type="match status" value="1"/>
</dbReference>
<feature type="domain" description="Tyrosine--tRNA ligase SYY-like C-terminal" evidence="12">
    <location>
        <begin position="339"/>
        <end position="416"/>
    </location>
</feature>
<evidence type="ECO:0000313" key="17">
    <source>
        <dbReference type="EMBL" id="CAB4939900.1"/>
    </source>
</evidence>
<comment type="subcellular location">
    <subcellularLocation>
        <location evidence="1">Cytoplasm</location>
    </subcellularLocation>
</comment>
<dbReference type="InterPro" id="IPR002307">
    <property type="entry name" value="Tyr-tRNA-ligase"/>
</dbReference>
<evidence type="ECO:0000259" key="12">
    <source>
        <dbReference type="Pfam" id="PF22421"/>
    </source>
</evidence>
<dbReference type="InterPro" id="IPR036986">
    <property type="entry name" value="S4_RNA-bd_sf"/>
</dbReference>
<evidence type="ECO:0000256" key="9">
    <source>
        <dbReference type="ARBA" id="ARBA00023146"/>
    </source>
</evidence>
<dbReference type="EMBL" id="CAFAAV010000130">
    <property type="protein sequence ID" value="CAB4825642.1"/>
    <property type="molecule type" value="Genomic_DNA"/>
</dbReference>
<name>A0A6J7C862_9ZZZZ</name>
<dbReference type="Pfam" id="PF00579">
    <property type="entry name" value="tRNA-synt_1b"/>
    <property type="match status" value="1"/>
</dbReference>
<dbReference type="SUPFAM" id="SSF55174">
    <property type="entry name" value="Alpha-L RNA-binding motif"/>
    <property type="match status" value="1"/>
</dbReference>
<keyword evidence="4" id="KW-0436">Ligase</keyword>
<protein>
    <recommendedName>
        <fullName evidence="2">tyrosine--tRNA ligase</fullName>
        <ecNumber evidence="2">6.1.1.1</ecNumber>
    </recommendedName>
    <alternativeName>
        <fullName evidence="10">Tyrosyl-tRNA synthetase</fullName>
    </alternativeName>
</protein>
<dbReference type="FunFam" id="1.10.240.10:FF:000001">
    <property type="entry name" value="Tyrosine--tRNA ligase"/>
    <property type="match status" value="1"/>
</dbReference>
<dbReference type="Gene3D" id="3.10.290.10">
    <property type="entry name" value="RNA-binding S4 domain"/>
    <property type="match status" value="1"/>
</dbReference>
<organism evidence="16">
    <name type="scientific">freshwater metagenome</name>
    <dbReference type="NCBI Taxonomy" id="449393"/>
    <lineage>
        <taxon>unclassified sequences</taxon>
        <taxon>metagenomes</taxon>
        <taxon>ecological metagenomes</taxon>
    </lineage>
</organism>
<sequence>MDLIADLQARGLVHDTTDLAALKARLAEGPLGLYIGFDPTADSLHVGHLVGQLFMRRFQMAGHRPFPLAGGATGMIGDPGGRSEERNLLDVETLHHNVERIKVQLSKLLDFEPGPYQATLVNNADWTASVTMLEFLRDVGKHFTVNQMTAKDSVRSRIESEHGISYTEFSYMLLQANDFRHLYETHGVELQAGASDQWGNIVAGTELIRRRLGKQAFAVTHPLMLKSDGSKFGKSAGGAVWLDPERTSPYQFRQFWMQSDDQMVGTYLRMLSLKPLDELEGLLAEHAAEPEQRAAQRALADEMTALLHGRVAADHAARAAEVLFGGDPTTASADVLAVVAAEVPSVDLPGDVEGIRVHELLLSSGIAKSASEVNRLLTQKAVRAGNRVLDEDGLLRASDLLNGGFLLLRKGKRDFLVAKVS</sequence>
<dbReference type="GO" id="GO:0005524">
    <property type="term" value="F:ATP binding"/>
    <property type="evidence" value="ECO:0007669"/>
    <property type="project" value="UniProtKB-KW"/>
</dbReference>
<evidence type="ECO:0000256" key="11">
    <source>
        <dbReference type="ARBA" id="ARBA00048248"/>
    </source>
</evidence>
<dbReference type="PANTHER" id="PTHR11766:SF0">
    <property type="entry name" value="TYROSINE--TRNA LIGASE, MITOCHONDRIAL"/>
    <property type="match status" value="1"/>
</dbReference>
<gene>
    <name evidence="14" type="ORF">UFOPK2656_01939</name>
    <name evidence="15" type="ORF">UFOPK3099_01663</name>
    <name evidence="16" type="ORF">UFOPK3267_02532</name>
    <name evidence="17" type="ORF">UFOPK3651_02085</name>
    <name evidence="13" type="ORF">UFOPK4189_02211</name>
</gene>
<dbReference type="EMBL" id="CAFBMT010000012">
    <property type="protein sequence ID" value="CAB4939900.1"/>
    <property type="molecule type" value="Genomic_DNA"/>
</dbReference>
<dbReference type="Gene3D" id="3.40.50.620">
    <property type="entry name" value="HUPs"/>
    <property type="match status" value="1"/>
</dbReference>
<dbReference type="SUPFAM" id="SSF52374">
    <property type="entry name" value="Nucleotidylyl transferase"/>
    <property type="match status" value="1"/>
</dbReference>
<evidence type="ECO:0000313" key="14">
    <source>
        <dbReference type="EMBL" id="CAB4728427.1"/>
    </source>
</evidence>
<evidence type="ECO:0000256" key="4">
    <source>
        <dbReference type="ARBA" id="ARBA00022598"/>
    </source>
</evidence>
<evidence type="ECO:0000256" key="7">
    <source>
        <dbReference type="ARBA" id="ARBA00022884"/>
    </source>
</evidence>
<keyword evidence="6" id="KW-0067">ATP-binding</keyword>
<evidence type="ECO:0000256" key="8">
    <source>
        <dbReference type="ARBA" id="ARBA00022917"/>
    </source>
</evidence>
<dbReference type="EMBL" id="CAEZYF010000011">
    <property type="protein sequence ID" value="CAB4728427.1"/>
    <property type="molecule type" value="Genomic_DNA"/>
</dbReference>
<proteinExistence type="inferred from homology"/>
<dbReference type="InterPro" id="IPR002305">
    <property type="entry name" value="aa-tRNA-synth_Ic"/>
</dbReference>
<evidence type="ECO:0000256" key="2">
    <source>
        <dbReference type="ARBA" id="ARBA00013160"/>
    </source>
</evidence>
<dbReference type="EC" id="6.1.1.1" evidence="2"/>
<dbReference type="InterPro" id="IPR014729">
    <property type="entry name" value="Rossmann-like_a/b/a_fold"/>
</dbReference>
<evidence type="ECO:0000256" key="6">
    <source>
        <dbReference type="ARBA" id="ARBA00022840"/>
    </source>
</evidence>
<dbReference type="GO" id="GO:0042802">
    <property type="term" value="F:identical protein binding"/>
    <property type="evidence" value="ECO:0007669"/>
    <property type="project" value="UniProtKB-ARBA"/>
</dbReference>
<dbReference type="PROSITE" id="PS50889">
    <property type="entry name" value="S4"/>
    <property type="match status" value="1"/>
</dbReference>
<evidence type="ECO:0000313" key="16">
    <source>
        <dbReference type="EMBL" id="CAB4853008.1"/>
    </source>
</evidence>
<keyword evidence="5" id="KW-0547">Nucleotide-binding</keyword>
<reference evidence="16" key="1">
    <citation type="submission" date="2020-05" db="EMBL/GenBank/DDBJ databases">
        <authorList>
            <person name="Chiriac C."/>
            <person name="Salcher M."/>
            <person name="Ghai R."/>
            <person name="Kavagutti S V."/>
        </authorList>
    </citation>
    <scope>NUCLEOTIDE SEQUENCE</scope>
</reference>
<dbReference type="InterPro" id="IPR001412">
    <property type="entry name" value="aa-tRNA-synth_I_CS"/>
</dbReference>
<dbReference type="HAMAP" id="MF_02006">
    <property type="entry name" value="Tyr_tRNA_synth_type1"/>
    <property type="match status" value="1"/>
</dbReference>
<dbReference type="EMBL" id="CAESGF010000014">
    <property type="protein sequence ID" value="CAB4364450.1"/>
    <property type="molecule type" value="Genomic_DNA"/>
</dbReference>
<dbReference type="PANTHER" id="PTHR11766">
    <property type="entry name" value="TYROSYL-TRNA SYNTHETASE"/>
    <property type="match status" value="1"/>
</dbReference>
<dbReference type="PRINTS" id="PR01040">
    <property type="entry name" value="TRNASYNTHTYR"/>
</dbReference>
<dbReference type="NCBIfam" id="TIGR00234">
    <property type="entry name" value="tyrS"/>
    <property type="match status" value="1"/>
</dbReference>
<accession>A0A6J7C862</accession>
<dbReference type="Gene3D" id="1.10.240.10">
    <property type="entry name" value="Tyrosyl-Transfer RNA Synthetase"/>
    <property type="match status" value="1"/>
</dbReference>
<keyword evidence="9" id="KW-0030">Aminoacyl-tRNA synthetase</keyword>
<dbReference type="GO" id="GO:0004831">
    <property type="term" value="F:tyrosine-tRNA ligase activity"/>
    <property type="evidence" value="ECO:0007669"/>
    <property type="project" value="UniProtKB-EC"/>
</dbReference>
<evidence type="ECO:0000256" key="10">
    <source>
        <dbReference type="ARBA" id="ARBA00033323"/>
    </source>
</evidence>
<evidence type="ECO:0000256" key="5">
    <source>
        <dbReference type="ARBA" id="ARBA00022741"/>
    </source>
</evidence>
<evidence type="ECO:0000313" key="15">
    <source>
        <dbReference type="EMBL" id="CAB4825642.1"/>
    </source>
</evidence>